<reference evidence="1" key="1">
    <citation type="submission" date="2014-09" db="EMBL/GenBank/DDBJ databases">
        <authorList>
            <person name="Magalhaes I.L.F."/>
            <person name="Oliveira U."/>
            <person name="Santos F.R."/>
            <person name="Vidigal T.H.D.A."/>
            <person name="Brescovit A.D."/>
            <person name="Santos A.J."/>
        </authorList>
    </citation>
    <scope>NUCLEOTIDE SEQUENCE</scope>
    <source>
        <tissue evidence="1">Shoot tissue taken approximately 20 cm above the soil surface</tissue>
    </source>
</reference>
<name>A0A0A9E9P2_ARUDO</name>
<evidence type="ECO:0000313" key="1">
    <source>
        <dbReference type="EMBL" id="JAD95753.1"/>
    </source>
</evidence>
<dbReference type="EMBL" id="GBRH01202142">
    <property type="protein sequence ID" value="JAD95753.1"/>
    <property type="molecule type" value="Transcribed_RNA"/>
</dbReference>
<accession>A0A0A9E9P2</accession>
<proteinExistence type="predicted"/>
<sequence>MLVEWQGVDK</sequence>
<reference evidence="1" key="2">
    <citation type="journal article" date="2015" name="Data Brief">
        <title>Shoot transcriptome of the giant reed, Arundo donax.</title>
        <authorList>
            <person name="Barrero R.A."/>
            <person name="Guerrero F.D."/>
            <person name="Moolhuijzen P."/>
            <person name="Goolsby J.A."/>
            <person name="Tidwell J."/>
            <person name="Bellgard S.E."/>
            <person name="Bellgard M.I."/>
        </authorList>
    </citation>
    <scope>NUCLEOTIDE SEQUENCE</scope>
    <source>
        <tissue evidence="1">Shoot tissue taken approximately 20 cm above the soil surface</tissue>
    </source>
</reference>
<protein>
    <submittedName>
        <fullName evidence="1">Uncharacterized protein</fullName>
    </submittedName>
</protein>
<organism evidence="1">
    <name type="scientific">Arundo donax</name>
    <name type="common">Giant reed</name>
    <name type="synonym">Donax arundinaceus</name>
    <dbReference type="NCBI Taxonomy" id="35708"/>
    <lineage>
        <taxon>Eukaryota</taxon>
        <taxon>Viridiplantae</taxon>
        <taxon>Streptophyta</taxon>
        <taxon>Embryophyta</taxon>
        <taxon>Tracheophyta</taxon>
        <taxon>Spermatophyta</taxon>
        <taxon>Magnoliopsida</taxon>
        <taxon>Liliopsida</taxon>
        <taxon>Poales</taxon>
        <taxon>Poaceae</taxon>
        <taxon>PACMAD clade</taxon>
        <taxon>Arundinoideae</taxon>
        <taxon>Arundineae</taxon>
        <taxon>Arundo</taxon>
    </lineage>
</organism>